<feature type="binding site" evidence="6">
    <location>
        <position position="173"/>
    </location>
    <ligand>
        <name>S-adenosyl-L-methionine</name>
        <dbReference type="ChEBI" id="CHEBI:59789"/>
    </ligand>
</feature>
<comment type="subcellular location">
    <subcellularLocation>
        <location evidence="6">Cytoplasm</location>
    </subcellularLocation>
</comment>
<keyword evidence="2 6" id="KW-0963">Cytoplasm</keyword>
<keyword evidence="4 6" id="KW-0808">Transferase</keyword>
<dbReference type="Proteomes" id="UP000032726">
    <property type="component" value="Chromosome"/>
</dbReference>
<evidence type="ECO:0000313" key="7">
    <source>
        <dbReference type="EMBL" id="AKA34306.1"/>
    </source>
</evidence>
<dbReference type="EMBL" id="CP011071">
    <property type="protein sequence ID" value="AKA34306.1"/>
    <property type="molecule type" value="Genomic_DNA"/>
</dbReference>
<dbReference type="GO" id="GO:0032259">
    <property type="term" value="P:methylation"/>
    <property type="evidence" value="ECO:0007669"/>
    <property type="project" value="UniProtKB-KW"/>
</dbReference>
<keyword evidence="3 6" id="KW-0489">Methyltransferase</keyword>
<comment type="catalytic activity">
    <reaction evidence="6">
        <text>L-lysyl-[protein] + 3 S-adenosyl-L-methionine = N(6),N(6),N(6)-trimethyl-L-lysyl-[protein] + 3 S-adenosyl-L-homocysteine + 3 H(+)</text>
        <dbReference type="Rhea" id="RHEA:54192"/>
        <dbReference type="Rhea" id="RHEA-COMP:9752"/>
        <dbReference type="Rhea" id="RHEA-COMP:13826"/>
        <dbReference type="ChEBI" id="CHEBI:15378"/>
        <dbReference type="ChEBI" id="CHEBI:29969"/>
        <dbReference type="ChEBI" id="CHEBI:57856"/>
        <dbReference type="ChEBI" id="CHEBI:59789"/>
        <dbReference type="ChEBI" id="CHEBI:61961"/>
    </reaction>
</comment>
<evidence type="ECO:0000256" key="6">
    <source>
        <dbReference type="HAMAP-Rule" id="MF_00735"/>
    </source>
</evidence>
<keyword evidence="5 6" id="KW-0949">S-adenosyl-L-methionine</keyword>
<dbReference type="Gene3D" id="3.40.50.150">
    <property type="entry name" value="Vaccinia Virus protein VP39"/>
    <property type="match status" value="1"/>
</dbReference>
<feature type="binding site" evidence="6">
    <location>
        <position position="130"/>
    </location>
    <ligand>
        <name>S-adenosyl-L-methionine</name>
        <dbReference type="ChEBI" id="CHEBI:59789"/>
    </ligand>
</feature>
<comment type="similarity">
    <text evidence="1 6">Belongs to the methyltransferase superfamily. PrmA family.</text>
</comment>
<dbReference type="GO" id="GO:0005737">
    <property type="term" value="C:cytoplasm"/>
    <property type="evidence" value="ECO:0007669"/>
    <property type="project" value="UniProtKB-SubCell"/>
</dbReference>
<dbReference type="GO" id="GO:0005840">
    <property type="term" value="C:ribosome"/>
    <property type="evidence" value="ECO:0007669"/>
    <property type="project" value="UniProtKB-KW"/>
</dbReference>
<evidence type="ECO:0000313" key="8">
    <source>
        <dbReference type="Proteomes" id="UP000032726"/>
    </source>
</evidence>
<evidence type="ECO:0000256" key="1">
    <source>
        <dbReference type="ARBA" id="ARBA00009741"/>
    </source>
</evidence>
<dbReference type="RefSeq" id="WP_045801081.1">
    <property type="nucleotide sequence ID" value="NZ_CP011071.1"/>
</dbReference>
<feature type="binding site" evidence="6">
    <location>
        <position position="151"/>
    </location>
    <ligand>
        <name>S-adenosyl-L-methionine</name>
        <dbReference type="ChEBI" id="CHEBI:59789"/>
    </ligand>
</feature>
<evidence type="ECO:0000256" key="3">
    <source>
        <dbReference type="ARBA" id="ARBA00022603"/>
    </source>
</evidence>
<comment type="function">
    <text evidence="6">Methylates ribosomal protein L11.</text>
</comment>
<evidence type="ECO:0000256" key="4">
    <source>
        <dbReference type="ARBA" id="ARBA00022679"/>
    </source>
</evidence>
<accession>A0A0D5YR29</accession>
<dbReference type="HOGENOM" id="CLU_049382_0_0_10"/>
<dbReference type="PANTHER" id="PTHR43648">
    <property type="entry name" value="ELECTRON TRANSFER FLAVOPROTEIN BETA SUBUNIT LYSINE METHYLTRANSFERASE"/>
    <property type="match status" value="1"/>
</dbReference>
<dbReference type="InterPro" id="IPR029063">
    <property type="entry name" value="SAM-dependent_MTases_sf"/>
</dbReference>
<dbReference type="KEGG" id="mlt:VC82_639"/>
<dbReference type="STRING" id="516051.VC82_639"/>
<dbReference type="AlphaFoldDB" id="A0A0D5YR29"/>
<feature type="binding site" evidence="6">
    <location>
        <position position="215"/>
    </location>
    <ligand>
        <name>S-adenosyl-L-methionine</name>
        <dbReference type="ChEBI" id="CHEBI:59789"/>
    </ligand>
</feature>
<organism evidence="7 8">
    <name type="scientific">Flagellimonas lutaonensis</name>
    <dbReference type="NCBI Taxonomy" id="516051"/>
    <lineage>
        <taxon>Bacteria</taxon>
        <taxon>Pseudomonadati</taxon>
        <taxon>Bacteroidota</taxon>
        <taxon>Flavobacteriia</taxon>
        <taxon>Flavobacteriales</taxon>
        <taxon>Flavobacteriaceae</taxon>
        <taxon>Flagellimonas</taxon>
    </lineage>
</organism>
<dbReference type="HAMAP" id="MF_00735">
    <property type="entry name" value="Methyltr_PrmA"/>
    <property type="match status" value="1"/>
</dbReference>
<dbReference type="OrthoDB" id="9785995at2"/>
<dbReference type="CDD" id="cd02440">
    <property type="entry name" value="AdoMet_MTases"/>
    <property type="match status" value="1"/>
</dbReference>
<gene>
    <name evidence="6" type="primary">prmA</name>
    <name evidence="7" type="ORF">VC82_639</name>
</gene>
<evidence type="ECO:0000256" key="5">
    <source>
        <dbReference type="ARBA" id="ARBA00022691"/>
    </source>
</evidence>
<evidence type="ECO:0000256" key="2">
    <source>
        <dbReference type="ARBA" id="ARBA00022490"/>
    </source>
</evidence>
<protein>
    <recommendedName>
        <fullName evidence="6">Ribosomal protein L11 methyltransferase</fullName>
        <shortName evidence="6">L11 Mtase</shortName>
        <ecNumber evidence="6">2.1.1.-</ecNumber>
    </recommendedName>
</protein>
<dbReference type="InterPro" id="IPR050078">
    <property type="entry name" value="Ribosomal_L11_MeTrfase_PrmA"/>
</dbReference>
<dbReference type="PATRIC" id="fig|516051.4.peg.666"/>
<proteinExistence type="inferred from homology"/>
<dbReference type="PANTHER" id="PTHR43648:SF1">
    <property type="entry name" value="ELECTRON TRANSFER FLAVOPROTEIN BETA SUBUNIT LYSINE METHYLTRANSFERASE"/>
    <property type="match status" value="1"/>
</dbReference>
<keyword evidence="8" id="KW-1185">Reference proteome</keyword>
<dbReference type="NCBIfam" id="NF001785">
    <property type="entry name" value="PRK00517.2-2"/>
    <property type="match status" value="1"/>
</dbReference>
<dbReference type="SUPFAM" id="SSF53335">
    <property type="entry name" value="S-adenosyl-L-methionine-dependent methyltransferases"/>
    <property type="match status" value="1"/>
</dbReference>
<keyword evidence="7" id="KW-0689">Ribosomal protein</keyword>
<sequence>MANHTYLEFIFNVSPPQPATEILIAELSEIGFESFVETEGGLTAYIKVGDFDQDSFEAIGLFSNDGFEISYSQKKIADQNWNAEWEKNFRPIAIGNQCYVRAPFHEPKNVHYELIIEPKMSFGTGHHETTHMMLEFLLQSDLKGKSVLDMGCGTGVLAILAEKLGANSIDTIDIDAWSYKNTLENVERNRCGRIQVFQGDASLLEGRSYDVILANINRNVLLRDIPVYAACLNGGAVLVMSGFYEEDIPLVAQKCGQQGLRLEKKLQTNNWVAVKYVF</sequence>
<dbReference type="Pfam" id="PF06325">
    <property type="entry name" value="PrmA"/>
    <property type="match status" value="1"/>
</dbReference>
<dbReference type="GO" id="GO:0016279">
    <property type="term" value="F:protein-lysine N-methyltransferase activity"/>
    <property type="evidence" value="ECO:0007669"/>
    <property type="project" value="RHEA"/>
</dbReference>
<dbReference type="EC" id="2.1.1.-" evidence="6"/>
<keyword evidence="7" id="KW-0687">Ribonucleoprotein</keyword>
<reference evidence="7 8" key="1">
    <citation type="submission" date="2015-03" db="EMBL/GenBank/DDBJ databases">
        <title>Complete genome sequence of Muricauda lutaonensis CC-HSB-11T, isolated from a coastal hot spring.</title>
        <authorList>
            <person name="Kim K.M."/>
        </authorList>
    </citation>
    <scope>NUCLEOTIDE SEQUENCE [LARGE SCALE GENOMIC DNA]</scope>
    <source>
        <strain evidence="7 8">CC-HSB-11</strain>
    </source>
</reference>
<name>A0A0D5YR29_9FLAO</name>
<dbReference type="InterPro" id="IPR004498">
    <property type="entry name" value="Ribosomal_PrmA_MeTrfase"/>
</dbReference>